<reference evidence="1" key="1">
    <citation type="submission" date="2021-06" db="EMBL/GenBank/DDBJ databases">
        <authorList>
            <person name="Kallberg Y."/>
            <person name="Tangrot J."/>
            <person name="Rosling A."/>
        </authorList>
    </citation>
    <scope>NUCLEOTIDE SEQUENCE</scope>
    <source>
        <strain evidence="1">CL356</strain>
    </source>
</reference>
<evidence type="ECO:0000313" key="2">
    <source>
        <dbReference type="Proteomes" id="UP000789525"/>
    </source>
</evidence>
<organism evidence="1 2">
    <name type="scientific">Acaulospora colombiana</name>
    <dbReference type="NCBI Taxonomy" id="27376"/>
    <lineage>
        <taxon>Eukaryota</taxon>
        <taxon>Fungi</taxon>
        <taxon>Fungi incertae sedis</taxon>
        <taxon>Mucoromycota</taxon>
        <taxon>Glomeromycotina</taxon>
        <taxon>Glomeromycetes</taxon>
        <taxon>Diversisporales</taxon>
        <taxon>Acaulosporaceae</taxon>
        <taxon>Acaulospora</taxon>
    </lineage>
</organism>
<comment type="caution">
    <text evidence="1">The sequence shown here is derived from an EMBL/GenBank/DDBJ whole genome shotgun (WGS) entry which is preliminary data.</text>
</comment>
<accession>A0ACA9NB62</accession>
<name>A0ACA9NB62_9GLOM</name>
<proteinExistence type="predicted"/>
<dbReference type="EMBL" id="CAJVPT010018053">
    <property type="protein sequence ID" value="CAG8630763.1"/>
    <property type="molecule type" value="Genomic_DNA"/>
</dbReference>
<keyword evidence="2" id="KW-1185">Reference proteome</keyword>
<gene>
    <name evidence="1" type="ORF">ACOLOM_LOCUS7620</name>
</gene>
<sequence>MGILYIGFATGPSIASFVLRQTPDKNITPLFFMSAGAYLIAFIYILFIVPESLHSTDKPQANQLTQATQPNEDHTPNSAQASYLRQLVAPLASLRPRRAGAMHKDYTLTIIAVSYFIYLLSLALYQLKYLYAEHG</sequence>
<protein>
    <submittedName>
        <fullName evidence="1">5397_t:CDS:1</fullName>
    </submittedName>
</protein>
<dbReference type="Proteomes" id="UP000789525">
    <property type="component" value="Unassembled WGS sequence"/>
</dbReference>
<evidence type="ECO:0000313" key="1">
    <source>
        <dbReference type="EMBL" id="CAG8630763.1"/>
    </source>
</evidence>